<dbReference type="PROSITE" id="PS50885">
    <property type="entry name" value="HAMP"/>
    <property type="match status" value="1"/>
</dbReference>
<dbReference type="PANTHER" id="PTHR44936">
    <property type="entry name" value="SENSOR PROTEIN CREC"/>
    <property type="match status" value="1"/>
</dbReference>
<dbReference type="Gene3D" id="1.10.287.130">
    <property type="match status" value="1"/>
</dbReference>
<comment type="subcellular location">
    <subcellularLocation>
        <location evidence="2">Cell membrane</location>
        <topology evidence="2">Multi-pass membrane protein</topology>
    </subcellularLocation>
</comment>
<dbReference type="InterPro" id="IPR036097">
    <property type="entry name" value="HisK_dim/P_sf"/>
</dbReference>
<dbReference type="InterPro" id="IPR003661">
    <property type="entry name" value="HisK_dim/P_dom"/>
</dbReference>
<dbReference type="EMBL" id="BMDY01000045">
    <property type="protein sequence ID" value="GGB21704.1"/>
    <property type="molecule type" value="Genomic_DNA"/>
</dbReference>
<dbReference type="InterPro" id="IPR003594">
    <property type="entry name" value="HATPase_dom"/>
</dbReference>
<evidence type="ECO:0000256" key="4">
    <source>
        <dbReference type="ARBA" id="ARBA00022475"/>
    </source>
</evidence>
<dbReference type="PRINTS" id="PR00344">
    <property type="entry name" value="BCTRLSENSOR"/>
</dbReference>
<evidence type="ECO:0000313" key="13">
    <source>
        <dbReference type="EMBL" id="GGB21704.1"/>
    </source>
</evidence>
<accession>A0ABQ1I853</accession>
<dbReference type="PANTHER" id="PTHR44936:SF10">
    <property type="entry name" value="SENSOR PROTEIN RSTB"/>
    <property type="match status" value="1"/>
</dbReference>
<dbReference type="InterPro" id="IPR004358">
    <property type="entry name" value="Sig_transdc_His_kin-like_C"/>
</dbReference>
<comment type="catalytic activity">
    <reaction evidence="1">
        <text>ATP + protein L-histidine = ADP + protein N-phospho-L-histidine.</text>
        <dbReference type="EC" id="2.7.13.3"/>
    </reaction>
</comment>
<keyword evidence="9" id="KW-0067">ATP-binding</keyword>
<protein>
    <recommendedName>
        <fullName evidence="3">histidine kinase</fullName>
        <ecNumber evidence="3">2.7.13.3</ecNumber>
    </recommendedName>
</protein>
<dbReference type="SMART" id="SM00387">
    <property type="entry name" value="HATPase_c"/>
    <property type="match status" value="1"/>
</dbReference>
<evidence type="ECO:0000256" key="5">
    <source>
        <dbReference type="ARBA" id="ARBA00022553"/>
    </source>
</evidence>
<dbReference type="Gene3D" id="3.30.565.10">
    <property type="entry name" value="Histidine kinase-like ATPase, C-terminal domain"/>
    <property type="match status" value="1"/>
</dbReference>
<evidence type="ECO:0000313" key="14">
    <source>
        <dbReference type="Proteomes" id="UP000651977"/>
    </source>
</evidence>
<dbReference type="RefSeq" id="WP_055734202.1">
    <property type="nucleotide sequence ID" value="NZ_BMDY01000045.1"/>
</dbReference>
<name>A0ABQ1I853_9ALTE</name>
<dbReference type="SUPFAM" id="SSF47384">
    <property type="entry name" value="Homodimeric domain of signal transducing histidine kinase"/>
    <property type="match status" value="1"/>
</dbReference>
<evidence type="ECO:0000256" key="7">
    <source>
        <dbReference type="ARBA" id="ARBA00022741"/>
    </source>
</evidence>
<reference evidence="14" key="1">
    <citation type="journal article" date="2019" name="Int. J. Syst. Evol. Microbiol.">
        <title>The Global Catalogue of Microorganisms (GCM) 10K type strain sequencing project: providing services to taxonomists for standard genome sequencing and annotation.</title>
        <authorList>
            <consortium name="The Broad Institute Genomics Platform"/>
            <consortium name="The Broad Institute Genome Sequencing Center for Infectious Disease"/>
            <person name="Wu L."/>
            <person name="Ma J."/>
        </authorList>
    </citation>
    <scope>NUCLEOTIDE SEQUENCE [LARGE SCALE GENOMIC DNA]</scope>
    <source>
        <strain evidence="14">CGMCC 1.10131</strain>
    </source>
</reference>
<dbReference type="CDD" id="cd00082">
    <property type="entry name" value="HisKA"/>
    <property type="match status" value="1"/>
</dbReference>
<dbReference type="PROSITE" id="PS50109">
    <property type="entry name" value="HIS_KIN"/>
    <property type="match status" value="1"/>
</dbReference>
<evidence type="ECO:0000256" key="6">
    <source>
        <dbReference type="ARBA" id="ARBA00022679"/>
    </source>
</evidence>
<comment type="caution">
    <text evidence="13">The sequence shown here is derived from an EMBL/GenBank/DDBJ whole genome shotgun (WGS) entry which is preliminary data.</text>
</comment>
<dbReference type="InterPro" id="IPR036890">
    <property type="entry name" value="HATPase_C_sf"/>
</dbReference>
<evidence type="ECO:0000256" key="3">
    <source>
        <dbReference type="ARBA" id="ARBA00012438"/>
    </source>
</evidence>
<feature type="transmembrane region" description="Helical" evidence="10">
    <location>
        <begin position="229"/>
        <end position="254"/>
    </location>
</feature>
<feature type="domain" description="Histidine kinase" evidence="11">
    <location>
        <begin position="311"/>
        <end position="528"/>
    </location>
</feature>
<evidence type="ECO:0000259" key="11">
    <source>
        <dbReference type="PROSITE" id="PS50109"/>
    </source>
</evidence>
<dbReference type="SUPFAM" id="SSF55874">
    <property type="entry name" value="ATPase domain of HSP90 chaperone/DNA topoisomerase II/histidine kinase"/>
    <property type="match status" value="1"/>
</dbReference>
<keyword evidence="10" id="KW-0472">Membrane</keyword>
<keyword evidence="10" id="KW-0812">Transmembrane</keyword>
<evidence type="ECO:0000256" key="8">
    <source>
        <dbReference type="ARBA" id="ARBA00022777"/>
    </source>
</evidence>
<keyword evidence="8" id="KW-0418">Kinase</keyword>
<gene>
    <name evidence="13" type="ORF">GCM10007414_38880</name>
</gene>
<evidence type="ECO:0000256" key="2">
    <source>
        <dbReference type="ARBA" id="ARBA00004651"/>
    </source>
</evidence>
<dbReference type="SMART" id="SM00304">
    <property type="entry name" value="HAMP"/>
    <property type="match status" value="1"/>
</dbReference>
<sequence>MFRAFLGLWLLVFIPLCFLLFPSRYSPIQWFNHHIEQERYIHLYGGTMTLLEEQLLMQPKVAWPKEIAQTSRYFGYELSLLKLSELSLSKSQRTALFEGDILFINAEPEYLLKLLPKSDWVIRLYVDITQSEDIDRSSSGTIYLLRKAFEQTPIPQWQALVQRFSPQFQMRLQKESDIEFTTSEQAQWDKTNSFWRFDATHQLIFYIATPEKGTTLVVSSLPYSSRTPMVLLAIILMFVFLISAGMFFWSYPLWRDLKRLSKSTILFGQGNLSIRAPIPKVTVVANLSQQFNQMAQRIEQTVQSQRILTNAIAHDLRQPLHRMRYAFEILNTPSLTESERTRYQQSIEHSIQDLDHLIDQTLQLSRYDHDREQIRFSEQVLSHLLQKECDHVALANPSLFVTFNVESLVQTQTAWIDPTAIRRAVNNLLSNACRYAATSIAINLNHDTDKEQWVIDVHDDGPGIPPEYREQIFNPFIQLNNASRTKETGHGLGLAIVQQIARWHHGQVAVRDSPMGGACFTLRWPCHPESLLVSN</sequence>
<dbReference type="InterPro" id="IPR050980">
    <property type="entry name" value="2C_sensor_his_kinase"/>
</dbReference>
<dbReference type="InterPro" id="IPR003660">
    <property type="entry name" value="HAMP_dom"/>
</dbReference>
<organism evidence="13 14">
    <name type="scientific">Agarivorans gilvus</name>
    <dbReference type="NCBI Taxonomy" id="680279"/>
    <lineage>
        <taxon>Bacteria</taxon>
        <taxon>Pseudomonadati</taxon>
        <taxon>Pseudomonadota</taxon>
        <taxon>Gammaproteobacteria</taxon>
        <taxon>Alteromonadales</taxon>
        <taxon>Alteromonadaceae</taxon>
        <taxon>Agarivorans</taxon>
    </lineage>
</organism>
<keyword evidence="5" id="KW-0597">Phosphoprotein</keyword>
<evidence type="ECO:0000259" key="12">
    <source>
        <dbReference type="PROSITE" id="PS50885"/>
    </source>
</evidence>
<dbReference type="EC" id="2.7.13.3" evidence="3"/>
<keyword evidence="7" id="KW-0547">Nucleotide-binding</keyword>
<evidence type="ECO:0000256" key="9">
    <source>
        <dbReference type="ARBA" id="ARBA00022840"/>
    </source>
</evidence>
<keyword evidence="6" id="KW-0808">Transferase</keyword>
<dbReference type="InterPro" id="IPR005467">
    <property type="entry name" value="His_kinase_dom"/>
</dbReference>
<dbReference type="Pfam" id="PF02518">
    <property type="entry name" value="HATPase_c"/>
    <property type="match status" value="1"/>
</dbReference>
<dbReference type="Pfam" id="PF00512">
    <property type="entry name" value="HisKA"/>
    <property type="match status" value="1"/>
</dbReference>
<keyword evidence="14" id="KW-1185">Reference proteome</keyword>
<evidence type="ECO:0000256" key="1">
    <source>
        <dbReference type="ARBA" id="ARBA00000085"/>
    </source>
</evidence>
<keyword evidence="10" id="KW-1133">Transmembrane helix</keyword>
<keyword evidence="4" id="KW-1003">Cell membrane</keyword>
<proteinExistence type="predicted"/>
<dbReference type="SMART" id="SM00388">
    <property type="entry name" value="HisKA"/>
    <property type="match status" value="1"/>
</dbReference>
<feature type="domain" description="HAMP" evidence="12">
    <location>
        <begin position="251"/>
        <end position="303"/>
    </location>
</feature>
<evidence type="ECO:0000256" key="10">
    <source>
        <dbReference type="SAM" id="Phobius"/>
    </source>
</evidence>
<dbReference type="CDD" id="cd06225">
    <property type="entry name" value="HAMP"/>
    <property type="match status" value="1"/>
</dbReference>
<dbReference type="Proteomes" id="UP000651977">
    <property type="component" value="Unassembled WGS sequence"/>
</dbReference>